<dbReference type="AlphaFoldDB" id="A0A1S1K0W9"/>
<keyword evidence="2" id="KW-1185">Reference proteome</keyword>
<reference evidence="1 2" key="1">
    <citation type="submission" date="2016-10" db="EMBL/GenBank/DDBJ databases">
        <title>Evaluation of Human, Animal and Environmental Mycobacterium chelonae Isolates by Core Genome Phylogenomic Analysis, Targeted Gene Comparison, and Anti-microbial Susceptibility Patterns: A Tale of Mistaken Identities.</title>
        <authorList>
            <person name="Fogelson S.B."/>
            <person name="Camus A.C."/>
            <person name="Lorenz W."/>
            <person name="Vasireddy R."/>
            <person name="Vasireddy S."/>
            <person name="Smith T."/>
            <person name="Brown-Elliott B.A."/>
            <person name="Wallace R.J.Jr."/>
            <person name="Hasan N.A."/>
            <person name="Reischl U."/>
            <person name="Sanchez S."/>
        </authorList>
    </citation>
    <scope>NUCLEOTIDE SEQUENCE [LARGE SCALE GENOMIC DNA]</scope>
    <source>
        <strain evidence="1 2">24999</strain>
    </source>
</reference>
<accession>A0A1Q9W556</accession>
<dbReference type="Proteomes" id="UP000179636">
    <property type="component" value="Unassembled WGS sequence"/>
</dbReference>
<comment type="caution">
    <text evidence="1">The sequence shown here is derived from an EMBL/GenBank/DDBJ whole genome shotgun (WGS) entry which is preliminary data.</text>
</comment>
<dbReference type="STRING" id="1908205.BKG60_24500"/>
<accession>A0A1S1K0W9</accession>
<evidence type="ECO:0000313" key="1">
    <source>
        <dbReference type="EMBL" id="OHU00016.1"/>
    </source>
</evidence>
<organism evidence="1 2">
    <name type="scientific">Mycobacterium syngnathidarum</name>
    <dbReference type="NCBI Taxonomy" id="1908205"/>
    <lineage>
        <taxon>Bacteria</taxon>
        <taxon>Bacillati</taxon>
        <taxon>Actinomycetota</taxon>
        <taxon>Actinomycetes</taxon>
        <taxon>Mycobacteriales</taxon>
        <taxon>Mycobacteriaceae</taxon>
        <taxon>Mycobacterium</taxon>
    </lineage>
</organism>
<gene>
    <name evidence="1" type="ORF">BKG61_12800</name>
</gene>
<sequence>MAAGAAVGAACGANSVVSYPVPANRLAGHPIFTETIWGAMPFTYQRDTEPFGSKLAGKCEVRSDI</sequence>
<dbReference type="RefSeq" id="WP_070188405.1">
    <property type="nucleotide sequence ID" value="NZ_MLCL01000086.1"/>
</dbReference>
<proteinExistence type="predicted"/>
<protein>
    <submittedName>
        <fullName evidence="1">Uncharacterized protein</fullName>
    </submittedName>
</protein>
<dbReference type="EMBL" id="MLHV01000010">
    <property type="protein sequence ID" value="OHU00016.1"/>
    <property type="molecule type" value="Genomic_DNA"/>
</dbReference>
<evidence type="ECO:0000313" key="2">
    <source>
        <dbReference type="Proteomes" id="UP000179636"/>
    </source>
</evidence>
<name>A0A1S1K0W9_9MYCO</name>